<organism evidence="1 2">
    <name type="scientific">Ramlibacter henchirensis</name>
    <dbReference type="NCBI Taxonomy" id="204072"/>
    <lineage>
        <taxon>Bacteria</taxon>
        <taxon>Pseudomonadati</taxon>
        <taxon>Pseudomonadota</taxon>
        <taxon>Betaproteobacteria</taxon>
        <taxon>Burkholderiales</taxon>
        <taxon>Comamonadaceae</taxon>
        <taxon>Ramlibacter</taxon>
    </lineage>
</organism>
<dbReference type="OrthoDB" id="9839059at2"/>
<proteinExistence type="predicted"/>
<evidence type="ECO:0000313" key="2">
    <source>
        <dbReference type="Proteomes" id="UP000298180"/>
    </source>
</evidence>
<evidence type="ECO:0000313" key="1">
    <source>
        <dbReference type="EMBL" id="TFY99246.1"/>
    </source>
</evidence>
<sequence length="135" mass="14898">MSLIDETDELFARYLEFDAKLWARFVPTGLPVKATYYCDAYVPAAAGALHRFLLIVTKRRVVLEAGPISTGHGLIFSARSTSREIAFEASDLDCVGENWPSLTDPLMRKAHEVAVLCGHKFAPSPFKAALRRGNS</sequence>
<dbReference type="AlphaFoldDB" id="A0A4Z0BIW0"/>
<dbReference type="RefSeq" id="WP_135265473.1">
    <property type="nucleotide sequence ID" value="NZ_SMLM01000004.1"/>
</dbReference>
<accession>A0A4Z0BIW0</accession>
<protein>
    <submittedName>
        <fullName evidence="1">Uncharacterized protein</fullName>
    </submittedName>
</protein>
<name>A0A4Z0BIW0_9BURK</name>
<dbReference type="EMBL" id="SMLM01000004">
    <property type="protein sequence ID" value="TFY99246.1"/>
    <property type="molecule type" value="Genomic_DNA"/>
</dbReference>
<comment type="caution">
    <text evidence="1">The sequence shown here is derived from an EMBL/GenBank/DDBJ whole genome shotgun (WGS) entry which is preliminary data.</text>
</comment>
<keyword evidence="2" id="KW-1185">Reference proteome</keyword>
<dbReference type="Proteomes" id="UP000298180">
    <property type="component" value="Unassembled WGS sequence"/>
</dbReference>
<reference evidence="1 2" key="1">
    <citation type="submission" date="2019-03" db="EMBL/GenBank/DDBJ databases">
        <title>Ramlibacter henchirensis DSM 14656, whole genome shotgun sequence.</title>
        <authorList>
            <person name="Zhang X."/>
            <person name="Feng G."/>
            <person name="Zhu H."/>
        </authorList>
    </citation>
    <scope>NUCLEOTIDE SEQUENCE [LARGE SCALE GENOMIC DNA]</scope>
    <source>
        <strain evidence="1 2">DSM 14656</strain>
    </source>
</reference>
<gene>
    <name evidence="1" type="ORF">EZ313_22020</name>
</gene>